<protein>
    <recommendedName>
        <fullName evidence="16">Histone-lysine N-methyltransferase</fullName>
    </recommendedName>
</protein>
<evidence type="ECO:0000256" key="5">
    <source>
        <dbReference type="ARBA" id="ARBA00022723"/>
    </source>
</evidence>
<evidence type="ECO:0000256" key="6">
    <source>
        <dbReference type="ARBA" id="ARBA00022771"/>
    </source>
</evidence>
<dbReference type="GO" id="GO:0006355">
    <property type="term" value="P:regulation of DNA-templated transcription"/>
    <property type="evidence" value="ECO:0007669"/>
    <property type="project" value="TreeGrafter"/>
</dbReference>
<evidence type="ECO:0000259" key="13">
    <source>
        <dbReference type="PROSITE" id="PS50280"/>
    </source>
</evidence>
<reference evidence="15" key="1">
    <citation type="submission" date="2015-11" db="EMBL/GenBank/DDBJ databases">
        <title>De novo transcriptome assembly of four potential Pierce s Disease insect vectors from Arizona vineyards.</title>
        <authorList>
            <person name="Tassone E.E."/>
        </authorList>
    </citation>
    <scope>NUCLEOTIDE SEQUENCE</scope>
</reference>
<organism evidence="15">
    <name type="scientific">Cuerna arida</name>
    <dbReference type="NCBI Taxonomy" id="1464854"/>
    <lineage>
        <taxon>Eukaryota</taxon>
        <taxon>Metazoa</taxon>
        <taxon>Ecdysozoa</taxon>
        <taxon>Arthropoda</taxon>
        <taxon>Hexapoda</taxon>
        <taxon>Insecta</taxon>
        <taxon>Pterygota</taxon>
        <taxon>Neoptera</taxon>
        <taxon>Paraneoptera</taxon>
        <taxon>Hemiptera</taxon>
        <taxon>Auchenorrhyncha</taxon>
        <taxon>Membracoidea</taxon>
        <taxon>Cicadellidae</taxon>
        <taxon>Cicadellinae</taxon>
        <taxon>Proconiini</taxon>
        <taxon>Cuerna</taxon>
    </lineage>
</organism>
<dbReference type="InterPro" id="IPR003616">
    <property type="entry name" value="Post-SET_dom"/>
</dbReference>
<dbReference type="CDD" id="cd05525">
    <property type="entry name" value="Bromo_ASH1"/>
    <property type="match status" value="1"/>
</dbReference>
<evidence type="ECO:0000256" key="8">
    <source>
        <dbReference type="ARBA" id="ARBA00023117"/>
    </source>
</evidence>
<dbReference type="Pfam" id="PF00439">
    <property type="entry name" value="Bromodomain"/>
    <property type="match status" value="1"/>
</dbReference>
<keyword evidence="3" id="KW-0808">Transferase</keyword>
<proteinExistence type="predicted"/>
<evidence type="ECO:0000256" key="11">
    <source>
        <dbReference type="SAM" id="MobiDB-lite"/>
    </source>
</evidence>
<dbReference type="Gene3D" id="1.20.920.10">
    <property type="entry name" value="Bromodomain-like"/>
    <property type="match status" value="1"/>
</dbReference>
<dbReference type="SUPFAM" id="SSF82199">
    <property type="entry name" value="SET domain"/>
    <property type="match status" value="1"/>
</dbReference>
<feature type="domain" description="Post-SET" evidence="14">
    <location>
        <begin position="119"/>
        <end position="135"/>
    </location>
</feature>
<name>A0A1B6EMX8_9HEMI</name>
<keyword evidence="5" id="KW-0479">Metal-binding</keyword>
<dbReference type="FunFam" id="1.20.920.10:FF:000025">
    <property type="entry name" value="Histone-lysine N-methyltransferase"/>
    <property type="match status" value="1"/>
</dbReference>
<keyword evidence="6" id="KW-0863">Zinc-finger</keyword>
<evidence type="ECO:0000256" key="7">
    <source>
        <dbReference type="ARBA" id="ARBA00022833"/>
    </source>
</evidence>
<feature type="compositionally biased region" description="Basic and acidic residues" evidence="11">
    <location>
        <begin position="179"/>
        <end position="189"/>
    </location>
</feature>
<accession>A0A1B6EMX8</accession>
<dbReference type="GO" id="GO:0008270">
    <property type="term" value="F:zinc ion binding"/>
    <property type="evidence" value="ECO:0007669"/>
    <property type="project" value="UniProtKB-KW"/>
</dbReference>
<keyword evidence="2" id="KW-0489">Methyltransferase</keyword>
<dbReference type="GO" id="GO:0005654">
    <property type="term" value="C:nucleoplasm"/>
    <property type="evidence" value="ECO:0007669"/>
    <property type="project" value="TreeGrafter"/>
</dbReference>
<keyword evidence="9" id="KW-0539">Nucleus</keyword>
<feature type="domain" description="Bromo" evidence="12">
    <location>
        <begin position="332"/>
        <end position="402"/>
    </location>
</feature>
<evidence type="ECO:0000256" key="2">
    <source>
        <dbReference type="ARBA" id="ARBA00022603"/>
    </source>
</evidence>
<dbReference type="SUPFAM" id="SSF57903">
    <property type="entry name" value="FYVE/PHD zinc finger"/>
    <property type="match status" value="1"/>
</dbReference>
<dbReference type="EMBL" id="GECZ01030508">
    <property type="protein sequence ID" value="JAS39261.1"/>
    <property type="molecule type" value="Transcribed_RNA"/>
</dbReference>
<sequence length="555" mass="63195">MTKDKGWGVKTKYSIKNGEFILEYVGEVVSEKEFKNRMASRYQYDTHHYCLNLDGGLVIDGHRMGGDGRFVNHSCEPNCEMQKWSVNGLFRMALFALRDIEPHEELTYDYNFSLFNPAEGQKCKCGSKNCRGVIGGKSQRVTIVNNNGVTTCCVEERKDDKVVRKEDKVVRKPRKAARKSIESRKKTETQSKPSVVVRETKEITHEAIVARLNHLLPLKPLLPQQKAFVLQNRVFLLRNLDKVKQLREKLKLVVRNSTCGAAEPPPPTPTATPAVKESDVFLSQLNALSTPRNIRTRRLAQAQDNPEMTKTARLAHIFRNLYNAVAQAKEDDGELLAAPLVTLPSKRKLPQYYQRVTEPIDLTMLEQNIVTGVYKTVESFDQDMCRLFSNNVRFHGRTSDIGIAATRLRKIYSVAKFDYVDQLKEILGETLPTTFIPEQEDPGAEEEDVIRCICGMFRDEGLMIQCERCLVWQHCDCVKADTAADKYLCERCCPRPVDLEIPLETTPEYATEGQTHYMTLLRGDLQLRQGDTVYVLRDMPNEETGSQTTPPSKHN</sequence>
<dbReference type="InterPro" id="IPR001214">
    <property type="entry name" value="SET_dom"/>
</dbReference>
<keyword evidence="7" id="KW-0862">Zinc</keyword>
<dbReference type="GO" id="GO:0032259">
    <property type="term" value="P:methylation"/>
    <property type="evidence" value="ECO:0007669"/>
    <property type="project" value="UniProtKB-KW"/>
</dbReference>
<dbReference type="InterPro" id="IPR001487">
    <property type="entry name" value="Bromodomain"/>
</dbReference>
<dbReference type="Pfam" id="PF20826">
    <property type="entry name" value="PHD_5"/>
    <property type="match status" value="1"/>
</dbReference>
<dbReference type="AlphaFoldDB" id="A0A1B6EMX8"/>
<evidence type="ECO:0000256" key="4">
    <source>
        <dbReference type="ARBA" id="ARBA00022691"/>
    </source>
</evidence>
<dbReference type="InterPro" id="IPR043319">
    <property type="entry name" value="PHD_ASH1L"/>
</dbReference>
<dbReference type="SMART" id="SM00297">
    <property type="entry name" value="BROMO"/>
    <property type="match status" value="1"/>
</dbReference>
<evidence type="ECO:0000256" key="1">
    <source>
        <dbReference type="ARBA" id="ARBA00004123"/>
    </source>
</evidence>
<keyword evidence="4" id="KW-0949">S-adenosyl-L-methionine</keyword>
<dbReference type="SMART" id="SM00317">
    <property type="entry name" value="SET"/>
    <property type="match status" value="1"/>
</dbReference>
<dbReference type="PROSITE" id="PS50868">
    <property type="entry name" value="POST_SET"/>
    <property type="match status" value="1"/>
</dbReference>
<dbReference type="Pfam" id="PF00856">
    <property type="entry name" value="SET"/>
    <property type="match status" value="1"/>
</dbReference>
<dbReference type="PROSITE" id="PS50014">
    <property type="entry name" value="BROMODOMAIN_2"/>
    <property type="match status" value="1"/>
</dbReference>
<dbReference type="InterPro" id="IPR013083">
    <property type="entry name" value="Znf_RING/FYVE/PHD"/>
</dbReference>
<evidence type="ECO:0000256" key="3">
    <source>
        <dbReference type="ARBA" id="ARBA00022679"/>
    </source>
</evidence>
<feature type="region of interest" description="Disordered" evidence="11">
    <location>
        <begin position="173"/>
        <end position="194"/>
    </location>
</feature>
<dbReference type="FunFam" id="3.30.40.10:FF:000113">
    <property type="entry name" value="Histone-lysine N-methyltransferase"/>
    <property type="match status" value="1"/>
</dbReference>
<gene>
    <name evidence="15" type="ORF">g.26020</name>
</gene>
<dbReference type="InterPro" id="IPR019786">
    <property type="entry name" value="Zinc_finger_PHD-type_CS"/>
</dbReference>
<dbReference type="PANTHER" id="PTHR46147">
    <property type="entry name" value="HISTONE-LYSINE N-METHYLTRANSFERASE ASH1"/>
    <property type="match status" value="1"/>
</dbReference>
<keyword evidence="8 10" id="KW-0103">Bromodomain</keyword>
<evidence type="ECO:0000256" key="10">
    <source>
        <dbReference type="PROSITE-ProRule" id="PRU00035"/>
    </source>
</evidence>
<evidence type="ECO:0000259" key="14">
    <source>
        <dbReference type="PROSITE" id="PS50868"/>
    </source>
</evidence>
<dbReference type="InterPro" id="IPR001965">
    <property type="entry name" value="Znf_PHD"/>
</dbReference>
<dbReference type="GO" id="GO:0042800">
    <property type="term" value="F:histone H3K4 methyltransferase activity"/>
    <property type="evidence" value="ECO:0007669"/>
    <property type="project" value="TreeGrafter"/>
</dbReference>
<evidence type="ECO:0000256" key="9">
    <source>
        <dbReference type="ARBA" id="ARBA00023242"/>
    </source>
</evidence>
<dbReference type="InterPro" id="IPR011011">
    <property type="entry name" value="Znf_FYVE_PHD"/>
</dbReference>
<dbReference type="SMART" id="SM00249">
    <property type="entry name" value="PHD"/>
    <property type="match status" value="1"/>
</dbReference>
<feature type="domain" description="SET" evidence="13">
    <location>
        <begin position="1"/>
        <end position="111"/>
    </location>
</feature>
<evidence type="ECO:0008006" key="16">
    <source>
        <dbReference type="Google" id="ProtNLM"/>
    </source>
</evidence>
<dbReference type="Gene3D" id="3.30.40.10">
    <property type="entry name" value="Zinc/RING finger domain, C3HC4 (zinc finger)"/>
    <property type="match status" value="1"/>
</dbReference>
<dbReference type="CDD" id="cd19174">
    <property type="entry name" value="SET_ASH1L"/>
    <property type="match status" value="1"/>
</dbReference>
<dbReference type="SMART" id="SM00508">
    <property type="entry name" value="PostSET"/>
    <property type="match status" value="1"/>
</dbReference>
<dbReference type="InterPro" id="IPR043320">
    <property type="entry name" value="Bromo_ASH1L"/>
</dbReference>
<dbReference type="SUPFAM" id="SSF47370">
    <property type="entry name" value="Bromodomain"/>
    <property type="match status" value="1"/>
</dbReference>
<feature type="non-terminal residue" evidence="15">
    <location>
        <position position="555"/>
    </location>
</feature>
<evidence type="ECO:0000259" key="12">
    <source>
        <dbReference type="PROSITE" id="PS50014"/>
    </source>
</evidence>
<dbReference type="CDD" id="cd15548">
    <property type="entry name" value="PHD_ASH1L"/>
    <property type="match status" value="1"/>
</dbReference>
<dbReference type="PANTHER" id="PTHR46147:SF3">
    <property type="entry name" value="HISTONE-LYSINE N-METHYLTRANSFERASE ASH1"/>
    <property type="match status" value="1"/>
</dbReference>
<dbReference type="InterPro" id="IPR046341">
    <property type="entry name" value="SET_dom_sf"/>
</dbReference>
<dbReference type="PROSITE" id="PS50280">
    <property type="entry name" value="SET"/>
    <property type="match status" value="1"/>
</dbReference>
<dbReference type="Gene3D" id="2.170.270.10">
    <property type="entry name" value="SET domain"/>
    <property type="match status" value="1"/>
</dbReference>
<dbReference type="PROSITE" id="PS01359">
    <property type="entry name" value="ZF_PHD_1"/>
    <property type="match status" value="1"/>
</dbReference>
<comment type="subcellular location">
    <subcellularLocation>
        <location evidence="1">Nucleus</location>
    </subcellularLocation>
</comment>
<dbReference type="InterPro" id="IPR036427">
    <property type="entry name" value="Bromodomain-like_sf"/>
</dbReference>
<evidence type="ECO:0000313" key="15">
    <source>
        <dbReference type="EMBL" id="JAS39261.1"/>
    </source>
</evidence>